<proteinExistence type="predicted"/>
<dbReference type="OrthoDB" id="6766046at2759"/>
<sequence length="140" mass="15427">MSSDYRKRLGQSEGLQRIQKTSLNMSMSKDCKGQYNSYKTKLKFCLILSETMDFIYSNSIGQNLGAAIWLSSEKSRTDAADDLFIGSPVWKPRDSSLEATSTTLPRKAGHHASAALSASRKSLIETGTGLEIHNTTFGKQ</sequence>
<evidence type="ECO:0000313" key="1">
    <source>
        <dbReference type="EMBL" id="CAH0556958.1"/>
    </source>
</evidence>
<protein>
    <submittedName>
        <fullName evidence="1">Uncharacterized protein</fullName>
    </submittedName>
</protein>
<dbReference type="AlphaFoldDB" id="A0A9P0B5C7"/>
<dbReference type="Proteomes" id="UP001154078">
    <property type="component" value="Chromosome 5"/>
</dbReference>
<organism evidence="1 2">
    <name type="scientific">Brassicogethes aeneus</name>
    <name type="common">Rape pollen beetle</name>
    <name type="synonym">Meligethes aeneus</name>
    <dbReference type="NCBI Taxonomy" id="1431903"/>
    <lineage>
        <taxon>Eukaryota</taxon>
        <taxon>Metazoa</taxon>
        <taxon>Ecdysozoa</taxon>
        <taxon>Arthropoda</taxon>
        <taxon>Hexapoda</taxon>
        <taxon>Insecta</taxon>
        <taxon>Pterygota</taxon>
        <taxon>Neoptera</taxon>
        <taxon>Endopterygota</taxon>
        <taxon>Coleoptera</taxon>
        <taxon>Polyphaga</taxon>
        <taxon>Cucujiformia</taxon>
        <taxon>Nitidulidae</taxon>
        <taxon>Meligethinae</taxon>
        <taxon>Brassicogethes</taxon>
    </lineage>
</organism>
<evidence type="ECO:0000313" key="2">
    <source>
        <dbReference type="Proteomes" id="UP001154078"/>
    </source>
</evidence>
<gene>
    <name evidence="1" type="ORF">MELIAE_LOCUS7778</name>
</gene>
<accession>A0A9P0B5C7</accession>
<keyword evidence="2" id="KW-1185">Reference proteome</keyword>
<name>A0A9P0B5C7_BRAAE</name>
<reference evidence="1" key="1">
    <citation type="submission" date="2021-12" db="EMBL/GenBank/DDBJ databases">
        <authorList>
            <person name="King R."/>
        </authorList>
    </citation>
    <scope>NUCLEOTIDE SEQUENCE</scope>
</reference>
<dbReference type="EMBL" id="OV121136">
    <property type="protein sequence ID" value="CAH0556958.1"/>
    <property type="molecule type" value="Genomic_DNA"/>
</dbReference>